<organism evidence="3 4">
    <name type="scientific">Allocoleopsis franciscana PCC 7113</name>
    <dbReference type="NCBI Taxonomy" id="1173027"/>
    <lineage>
        <taxon>Bacteria</taxon>
        <taxon>Bacillati</taxon>
        <taxon>Cyanobacteriota</taxon>
        <taxon>Cyanophyceae</taxon>
        <taxon>Coleofasciculales</taxon>
        <taxon>Coleofasciculaceae</taxon>
        <taxon>Allocoleopsis</taxon>
        <taxon>Allocoleopsis franciscana</taxon>
    </lineage>
</organism>
<keyword evidence="2" id="KW-0472">Membrane</keyword>
<feature type="compositionally biased region" description="Polar residues" evidence="1">
    <location>
        <begin position="112"/>
        <end position="122"/>
    </location>
</feature>
<keyword evidence="2" id="KW-0812">Transmembrane</keyword>
<protein>
    <submittedName>
        <fullName evidence="3">Uncharacterized protein</fullName>
    </submittedName>
</protein>
<keyword evidence="2" id="KW-1133">Transmembrane helix</keyword>
<dbReference type="AlphaFoldDB" id="K9W984"/>
<keyword evidence="4" id="KW-1185">Reference proteome</keyword>
<proteinExistence type="predicted"/>
<feature type="compositionally biased region" description="Basic and acidic residues" evidence="1">
    <location>
        <begin position="41"/>
        <end position="65"/>
    </location>
</feature>
<accession>K9W984</accession>
<feature type="compositionally biased region" description="Polar residues" evidence="1">
    <location>
        <begin position="135"/>
        <end position="153"/>
    </location>
</feature>
<feature type="compositionally biased region" description="Polar residues" evidence="1">
    <location>
        <begin position="77"/>
        <end position="91"/>
    </location>
</feature>
<sequence length="174" mass="19420">MEPTIFWAIVGIIAIIILILGYQAWRQNNSSASSRRSRKRSLVDERMLHSRSQQEKGSSADELRVPKFSQKGYSAHNPIQTGSSHQGNTADEWSYPPKPPQTENTGDEPTHLGSSQKGNTTDEQTHIKPGGKRNIANQQTYIGSSQKGNSAEEQTYLGRKQNKNVMPEDDRTVL</sequence>
<feature type="transmembrane region" description="Helical" evidence="2">
    <location>
        <begin position="6"/>
        <end position="25"/>
    </location>
</feature>
<reference evidence="3 4" key="1">
    <citation type="submission" date="2012-06" db="EMBL/GenBank/DDBJ databases">
        <title>Finished chromosome of genome of Microcoleus sp. PCC 7113.</title>
        <authorList>
            <consortium name="US DOE Joint Genome Institute"/>
            <person name="Gugger M."/>
            <person name="Coursin T."/>
            <person name="Rippka R."/>
            <person name="Tandeau De Marsac N."/>
            <person name="Huntemann M."/>
            <person name="Wei C.-L."/>
            <person name="Han J."/>
            <person name="Detter J.C."/>
            <person name="Han C."/>
            <person name="Tapia R."/>
            <person name="Chen A."/>
            <person name="Kyrpides N."/>
            <person name="Mavromatis K."/>
            <person name="Markowitz V."/>
            <person name="Szeto E."/>
            <person name="Ivanova N."/>
            <person name="Pagani I."/>
            <person name="Pati A."/>
            <person name="Goodwin L."/>
            <person name="Nordberg H.P."/>
            <person name="Cantor M.N."/>
            <person name="Hua S.X."/>
            <person name="Woyke T."/>
            <person name="Kerfeld C.A."/>
        </authorList>
    </citation>
    <scope>NUCLEOTIDE SEQUENCE [LARGE SCALE GENOMIC DNA]</scope>
    <source>
        <strain evidence="3 4">PCC 7113</strain>
    </source>
</reference>
<gene>
    <name evidence="3" type="ORF">Mic7113_0452</name>
</gene>
<name>K9W984_9CYAN</name>
<dbReference type="Proteomes" id="UP000010471">
    <property type="component" value="Chromosome"/>
</dbReference>
<evidence type="ECO:0000313" key="4">
    <source>
        <dbReference type="Proteomes" id="UP000010471"/>
    </source>
</evidence>
<dbReference type="EMBL" id="CP003630">
    <property type="protein sequence ID" value="AFZ16371.1"/>
    <property type="molecule type" value="Genomic_DNA"/>
</dbReference>
<evidence type="ECO:0000256" key="2">
    <source>
        <dbReference type="SAM" id="Phobius"/>
    </source>
</evidence>
<feature type="region of interest" description="Disordered" evidence="1">
    <location>
        <begin position="28"/>
        <end position="174"/>
    </location>
</feature>
<dbReference type="KEGG" id="mic:Mic7113_0452"/>
<evidence type="ECO:0000256" key="1">
    <source>
        <dbReference type="SAM" id="MobiDB-lite"/>
    </source>
</evidence>
<dbReference type="HOGENOM" id="CLU_1538339_0_0_3"/>
<dbReference type="RefSeq" id="WP_015180535.1">
    <property type="nucleotide sequence ID" value="NC_019738.1"/>
</dbReference>
<evidence type="ECO:0000313" key="3">
    <source>
        <dbReference type="EMBL" id="AFZ16371.1"/>
    </source>
</evidence>